<dbReference type="EMBL" id="QRDZ01000013">
    <property type="protein sequence ID" value="RED76138.1"/>
    <property type="molecule type" value="Genomic_DNA"/>
</dbReference>
<comment type="caution">
    <text evidence="1">The sequence shown here is derived from an EMBL/GenBank/DDBJ whole genome shotgun (WGS) entry which is preliminary data.</text>
</comment>
<sequence length="130" mass="15092">MDYKKIASILVPGEKYTLTALTDFGFPYRQHMTIVEVSVTPYAQYKESLLIRFKRPRGRKVLSVRFYAQHEEFVIWKGHVSPKTELYGEPVQVDSGLIVRQGRYRPFHQGYLRDAIASVIEQPLLTFGIN</sequence>
<proteinExistence type="predicted"/>
<dbReference type="RefSeq" id="WP_116061939.1">
    <property type="nucleotide sequence ID" value="NZ_QRDZ01000013.1"/>
</dbReference>
<dbReference type="OrthoDB" id="9860555at2"/>
<evidence type="ECO:0000313" key="1">
    <source>
        <dbReference type="EMBL" id="RED76138.1"/>
    </source>
</evidence>
<gene>
    <name evidence="1" type="ORF">DFP98_113199</name>
</gene>
<accession>A0A3D9JQ40</accession>
<dbReference type="AlphaFoldDB" id="A0A3D9JQ40"/>
<protein>
    <submittedName>
        <fullName evidence="1">Uncharacterized protein</fullName>
    </submittedName>
</protein>
<organism evidence="1 2">
    <name type="scientific">Cohnella phaseoli</name>
    <dbReference type="NCBI Taxonomy" id="456490"/>
    <lineage>
        <taxon>Bacteria</taxon>
        <taxon>Bacillati</taxon>
        <taxon>Bacillota</taxon>
        <taxon>Bacilli</taxon>
        <taxon>Bacillales</taxon>
        <taxon>Paenibacillaceae</taxon>
        <taxon>Cohnella</taxon>
    </lineage>
</organism>
<reference evidence="1 2" key="1">
    <citation type="submission" date="2018-07" db="EMBL/GenBank/DDBJ databases">
        <title>Genomic Encyclopedia of Type Strains, Phase III (KMG-III): the genomes of soil and plant-associated and newly described type strains.</title>
        <authorList>
            <person name="Whitman W."/>
        </authorList>
    </citation>
    <scope>NUCLEOTIDE SEQUENCE [LARGE SCALE GENOMIC DNA]</scope>
    <source>
        <strain evidence="1 2">CECT 7287</strain>
    </source>
</reference>
<keyword evidence="2" id="KW-1185">Reference proteome</keyword>
<evidence type="ECO:0000313" key="2">
    <source>
        <dbReference type="Proteomes" id="UP000256977"/>
    </source>
</evidence>
<name>A0A3D9JQ40_9BACL</name>
<dbReference type="Proteomes" id="UP000256977">
    <property type="component" value="Unassembled WGS sequence"/>
</dbReference>